<feature type="transmembrane region" description="Helical" evidence="2">
    <location>
        <begin position="295"/>
        <end position="314"/>
    </location>
</feature>
<feature type="transmembrane region" description="Helical" evidence="2">
    <location>
        <begin position="227"/>
        <end position="249"/>
    </location>
</feature>
<evidence type="ECO:0000256" key="2">
    <source>
        <dbReference type="SAM" id="Phobius"/>
    </source>
</evidence>
<keyword evidence="2" id="KW-0472">Membrane</keyword>
<feature type="region of interest" description="Disordered" evidence="1">
    <location>
        <begin position="378"/>
        <end position="398"/>
    </location>
</feature>
<feature type="compositionally biased region" description="Gly residues" evidence="1">
    <location>
        <begin position="383"/>
        <end position="398"/>
    </location>
</feature>
<feature type="transmembrane region" description="Helical" evidence="2">
    <location>
        <begin position="85"/>
        <end position="103"/>
    </location>
</feature>
<feature type="transmembrane region" description="Helical" evidence="2">
    <location>
        <begin position="269"/>
        <end position="288"/>
    </location>
</feature>
<feature type="transmembrane region" description="Helical" evidence="2">
    <location>
        <begin position="50"/>
        <end position="73"/>
    </location>
</feature>
<reference evidence="3 4" key="1">
    <citation type="journal article" date="2011" name="Int. J. Syst. Evol. Microbiol.">
        <title>Hymenobacter yonginensis sp. nov., isolated from a mesotrophic artificial lake.</title>
        <authorList>
            <person name="Joung Y."/>
            <person name="Cho S.H."/>
            <person name="Kim H."/>
            <person name="Kim S.B."/>
            <person name="Joh K."/>
        </authorList>
    </citation>
    <scope>NUCLEOTIDE SEQUENCE [LARGE SCALE GENOMIC DNA]</scope>
    <source>
        <strain evidence="3 4">KCTC 22745</strain>
    </source>
</reference>
<feature type="transmembrane region" description="Helical" evidence="2">
    <location>
        <begin position="173"/>
        <end position="192"/>
    </location>
</feature>
<gene>
    <name evidence="3" type="ORF">O9Z63_19565</name>
</gene>
<evidence type="ECO:0000256" key="1">
    <source>
        <dbReference type="SAM" id="MobiDB-lite"/>
    </source>
</evidence>
<feature type="transmembrane region" description="Helical" evidence="2">
    <location>
        <begin position="320"/>
        <end position="339"/>
    </location>
</feature>
<protein>
    <recommendedName>
        <fullName evidence="5">DUF2157 domain-containing protein</fullName>
    </recommendedName>
</protein>
<sequence>MKVKAYPLLWTTQEAMEAAAPRWFRRQLLTDAQYQAIRAAYQPDFYRPGLLLRIGLVLFTCVGVAGAAAFLALFGAAARLEDFRLLGWAVALGCLGTQEVIIREFRHYRSGTDSALLYIGLFVLALLLAEAADHLLPSGTTYASGFGSPHYALLLLPMLGLLLLATLRYADRLVAAATYLVLLALLANWLLQLSIGRLLLPFALMLMAVAVYQILQRWRQRPDYLYYRACLIVLEVLALATFYLAGNYYVVREGNAEISGLYQSVQVPLAPLFYLFTAIIPLVYITVGLRKRSRLWLLTGLAAVAFSLFTLRYYRSVLPPEMAAVLAGTFLLVLAVWAARYLRPARHGLTALADADQPTSFNLESLVVAQTAQAPTAPTPGFEFGGGHSGGGGADGSY</sequence>
<evidence type="ECO:0008006" key="5">
    <source>
        <dbReference type="Google" id="ProtNLM"/>
    </source>
</evidence>
<feature type="transmembrane region" description="Helical" evidence="2">
    <location>
        <begin position="148"/>
        <end position="166"/>
    </location>
</feature>
<organism evidence="3 4">
    <name type="scientific">Hymenobacter yonginensis</name>
    <dbReference type="NCBI Taxonomy" id="748197"/>
    <lineage>
        <taxon>Bacteria</taxon>
        <taxon>Pseudomonadati</taxon>
        <taxon>Bacteroidota</taxon>
        <taxon>Cytophagia</taxon>
        <taxon>Cytophagales</taxon>
        <taxon>Hymenobacteraceae</taxon>
        <taxon>Hymenobacter</taxon>
    </lineage>
</organism>
<evidence type="ECO:0000313" key="4">
    <source>
        <dbReference type="Proteomes" id="UP001211872"/>
    </source>
</evidence>
<keyword evidence="4" id="KW-1185">Reference proteome</keyword>
<dbReference type="EMBL" id="CP115396">
    <property type="protein sequence ID" value="WBO84551.1"/>
    <property type="molecule type" value="Genomic_DNA"/>
</dbReference>
<feature type="transmembrane region" description="Helical" evidence="2">
    <location>
        <begin position="198"/>
        <end position="215"/>
    </location>
</feature>
<evidence type="ECO:0000313" key="3">
    <source>
        <dbReference type="EMBL" id="WBO84551.1"/>
    </source>
</evidence>
<proteinExistence type="predicted"/>
<keyword evidence="2" id="KW-0812">Transmembrane</keyword>
<feature type="transmembrane region" description="Helical" evidence="2">
    <location>
        <begin position="115"/>
        <end position="136"/>
    </location>
</feature>
<keyword evidence="2" id="KW-1133">Transmembrane helix</keyword>
<dbReference type="Proteomes" id="UP001211872">
    <property type="component" value="Chromosome"/>
</dbReference>
<accession>A0ABY7PP70</accession>
<dbReference type="RefSeq" id="WP_270127097.1">
    <property type="nucleotide sequence ID" value="NZ_CP115396.1"/>
</dbReference>
<name>A0ABY7PP70_9BACT</name>